<keyword evidence="1" id="KW-0853">WD repeat</keyword>
<protein>
    <submittedName>
        <fullName evidence="3">Uncharacterized protein</fullName>
    </submittedName>
</protein>
<evidence type="ECO:0000256" key="1">
    <source>
        <dbReference type="ARBA" id="ARBA00022574"/>
    </source>
</evidence>
<sequence>MDSRKMDRKKTMTMNWDGLRDVDDEFFESCDRLSTAVPLDLASSGSDDDDEDYDDCRISFASAVSSAHRTSNFRGFTATNTAAAGMSPDYDIWMASPGSIKERRQRLFQGMGLSSNKELLSFKSKKIPNGFASVSASLRVRTVEVGK</sequence>
<gene>
    <name evidence="3" type="ORF">COLO4_14814</name>
</gene>
<dbReference type="PANTHER" id="PTHR14221">
    <property type="entry name" value="WD REPEAT DOMAIN 44"/>
    <property type="match status" value="1"/>
</dbReference>
<dbReference type="InterPro" id="IPR040324">
    <property type="entry name" value="WDR44/Dgr2"/>
</dbReference>
<dbReference type="EMBL" id="AWUE01015462">
    <property type="protein sequence ID" value="OMO97188.1"/>
    <property type="molecule type" value="Genomic_DNA"/>
</dbReference>
<evidence type="ECO:0000313" key="3">
    <source>
        <dbReference type="EMBL" id="OMO97188.1"/>
    </source>
</evidence>
<accession>A0A1R3JQQ3</accession>
<dbReference type="Proteomes" id="UP000187203">
    <property type="component" value="Unassembled WGS sequence"/>
</dbReference>
<dbReference type="PANTHER" id="PTHR14221:SF41">
    <property type="entry name" value="TRANSDUCIN_WD40 REPEAT-LIKE SUPERFAMILY PROTEIN"/>
    <property type="match status" value="1"/>
</dbReference>
<evidence type="ECO:0000256" key="2">
    <source>
        <dbReference type="ARBA" id="ARBA00022737"/>
    </source>
</evidence>
<comment type="caution">
    <text evidence="3">The sequence shown here is derived from an EMBL/GenBank/DDBJ whole genome shotgun (WGS) entry which is preliminary data.</text>
</comment>
<organism evidence="3 4">
    <name type="scientific">Corchorus olitorius</name>
    <dbReference type="NCBI Taxonomy" id="93759"/>
    <lineage>
        <taxon>Eukaryota</taxon>
        <taxon>Viridiplantae</taxon>
        <taxon>Streptophyta</taxon>
        <taxon>Embryophyta</taxon>
        <taxon>Tracheophyta</taxon>
        <taxon>Spermatophyta</taxon>
        <taxon>Magnoliopsida</taxon>
        <taxon>eudicotyledons</taxon>
        <taxon>Gunneridae</taxon>
        <taxon>Pentapetalae</taxon>
        <taxon>rosids</taxon>
        <taxon>malvids</taxon>
        <taxon>Malvales</taxon>
        <taxon>Malvaceae</taxon>
        <taxon>Grewioideae</taxon>
        <taxon>Apeibeae</taxon>
        <taxon>Corchorus</taxon>
    </lineage>
</organism>
<dbReference type="OrthoDB" id="10554209at2759"/>
<dbReference type="AlphaFoldDB" id="A0A1R3JQQ3"/>
<evidence type="ECO:0000313" key="4">
    <source>
        <dbReference type="Proteomes" id="UP000187203"/>
    </source>
</evidence>
<proteinExistence type="predicted"/>
<name>A0A1R3JQQ3_9ROSI</name>
<keyword evidence="2" id="KW-0677">Repeat</keyword>
<keyword evidence="4" id="KW-1185">Reference proteome</keyword>
<reference evidence="4" key="1">
    <citation type="submission" date="2013-09" db="EMBL/GenBank/DDBJ databases">
        <title>Corchorus olitorius genome sequencing.</title>
        <authorList>
            <person name="Alam M."/>
            <person name="Haque M.S."/>
            <person name="Islam M.S."/>
            <person name="Emdad E.M."/>
            <person name="Islam M.M."/>
            <person name="Ahmed B."/>
            <person name="Halim A."/>
            <person name="Hossen Q.M.M."/>
            <person name="Hossain M.Z."/>
            <person name="Ahmed R."/>
            <person name="Khan M.M."/>
            <person name="Islam R."/>
            <person name="Rashid M.M."/>
            <person name="Khan S.A."/>
            <person name="Rahman M.S."/>
            <person name="Alam M."/>
            <person name="Yahiya A.S."/>
            <person name="Khan M.S."/>
            <person name="Azam M.S."/>
            <person name="Haque T."/>
            <person name="Lashkar M.Z.H."/>
            <person name="Akhand A.I."/>
            <person name="Morshed G."/>
            <person name="Roy S."/>
            <person name="Uddin K.S."/>
            <person name="Rabeya T."/>
            <person name="Hossain A.S."/>
            <person name="Chowdhury A."/>
            <person name="Snigdha A.R."/>
            <person name="Mortoza M.S."/>
            <person name="Matin S.A."/>
            <person name="Hoque S.M.E."/>
            <person name="Islam M.K."/>
            <person name="Roy D.K."/>
            <person name="Haider R."/>
            <person name="Moosa M.M."/>
            <person name="Elias S.M."/>
            <person name="Hasan A.M."/>
            <person name="Jahan S."/>
            <person name="Shafiuddin M."/>
            <person name="Mahmood N."/>
            <person name="Shommy N.S."/>
        </authorList>
    </citation>
    <scope>NUCLEOTIDE SEQUENCE [LARGE SCALE GENOMIC DNA]</scope>
    <source>
        <strain evidence="4">cv. O-4</strain>
    </source>
</reference>
<dbReference type="STRING" id="93759.A0A1R3JQQ3"/>